<sequence>MSEEIGCFDLLQDGDLFFDFDPSVVTESPLVDDLIRSSPDSIHSWIGEVESQLMNDEQQNFLELDEQSVSEFLTDLFVDYPTSDSGPVDLTTAKVSDVPTVEYPAAGKEPEGSNDSGKEKADFSVEKKSDASNDSGSENQDEAKVESENDGNDDAMAKKRRRYI</sequence>
<protein>
    <submittedName>
        <fullName evidence="2">Uncharacterized protein</fullName>
    </submittedName>
</protein>
<dbReference type="EMBL" id="OU466857">
    <property type="protein sequence ID" value="CAH2035485.1"/>
    <property type="molecule type" value="Genomic_DNA"/>
</dbReference>
<dbReference type="Proteomes" id="UP000836841">
    <property type="component" value="Chromosome 1"/>
</dbReference>
<organism evidence="2 3">
    <name type="scientific">Thlaspi arvense</name>
    <name type="common">Field penny-cress</name>
    <dbReference type="NCBI Taxonomy" id="13288"/>
    <lineage>
        <taxon>Eukaryota</taxon>
        <taxon>Viridiplantae</taxon>
        <taxon>Streptophyta</taxon>
        <taxon>Embryophyta</taxon>
        <taxon>Tracheophyta</taxon>
        <taxon>Spermatophyta</taxon>
        <taxon>Magnoliopsida</taxon>
        <taxon>eudicotyledons</taxon>
        <taxon>Gunneridae</taxon>
        <taxon>Pentapetalae</taxon>
        <taxon>rosids</taxon>
        <taxon>malvids</taxon>
        <taxon>Brassicales</taxon>
        <taxon>Brassicaceae</taxon>
        <taxon>Thlaspideae</taxon>
        <taxon>Thlaspi</taxon>
    </lineage>
</organism>
<feature type="region of interest" description="Disordered" evidence="1">
    <location>
        <begin position="81"/>
        <end position="164"/>
    </location>
</feature>
<keyword evidence="3" id="KW-1185">Reference proteome</keyword>
<accession>A0AAU9R8R7</accession>
<proteinExistence type="predicted"/>
<evidence type="ECO:0000313" key="2">
    <source>
        <dbReference type="EMBL" id="CAH2035485.1"/>
    </source>
</evidence>
<gene>
    <name evidence="2" type="ORF">TAV2_LOCUS377</name>
</gene>
<reference evidence="2 3" key="1">
    <citation type="submission" date="2022-03" db="EMBL/GenBank/DDBJ databases">
        <authorList>
            <person name="Nunn A."/>
            <person name="Chopra R."/>
            <person name="Nunn A."/>
            <person name="Contreras Garrido A."/>
        </authorList>
    </citation>
    <scope>NUCLEOTIDE SEQUENCE [LARGE SCALE GENOMIC DNA]</scope>
</reference>
<evidence type="ECO:0000313" key="3">
    <source>
        <dbReference type="Proteomes" id="UP000836841"/>
    </source>
</evidence>
<name>A0AAU9R8R7_THLAR</name>
<evidence type="ECO:0000256" key="1">
    <source>
        <dbReference type="SAM" id="MobiDB-lite"/>
    </source>
</evidence>
<feature type="compositionally biased region" description="Basic and acidic residues" evidence="1">
    <location>
        <begin position="108"/>
        <end position="131"/>
    </location>
</feature>
<dbReference type="AlphaFoldDB" id="A0AAU9R8R7"/>